<evidence type="ECO:0000313" key="2">
    <source>
        <dbReference type="EMBL" id="PWN05736.1"/>
    </source>
</evidence>
<feature type="region of interest" description="Disordered" evidence="1">
    <location>
        <begin position="396"/>
        <end position="434"/>
    </location>
</feature>
<feature type="region of interest" description="Disordered" evidence="1">
    <location>
        <begin position="721"/>
        <end position="799"/>
    </location>
</feature>
<feature type="compositionally biased region" description="Polar residues" evidence="1">
    <location>
        <begin position="346"/>
        <end position="356"/>
    </location>
</feature>
<dbReference type="OrthoDB" id="8018325at2"/>
<feature type="compositionally biased region" description="Polar residues" evidence="1">
    <location>
        <begin position="658"/>
        <end position="668"/>
    </location>
</feature>
<proteinExistence type="predicted"/>
<feature type="compositionally biased region" description="Polar residues" evidence="1">
    <location>
        <begin position="497"/>
        <end position="523"/>
    </location>
</feature>
<protein>
    <submittedName>
        <fullName evidence="2">Uncharacterized protein</fullName>
    </submittedName>
</protein>
<organism evidence="2 3">
    <name type="scientific">Rhodohalobacter mucosus</name>
    <dbReference type="NCBI Taxonomy" id="2079485"/>
    <lineage>
        <taxon>Bacteria</taxon>
        <taxon>Pseudomonadati</taxon>
        <taxon>Balneolota</taxon>
        <taxon>Balneolia</taxon>
        <taxon>Balneolales</taxon>
        <taxon>Balneolaceae</taxon>
        <taxon>Rhodohalobacter</taxon>
    </lineage>
</organism>
<feature type="compositionally biased region" description="Basic and acidic residues" evidence="1">
    <location>
        <begin position="359"/>
        <end position="372"/>
    </location>
</feature>
<reference evidence="2 3" key="1">
    <citation type="submission" date="2018-05" db="EMBL/GenBank/DDBJ databases">
        <title>Rhodohalobacter halophilus gen. nov., sp. nov., a moderately halophilic member of the family Balneolaceae.</title>
        <authorList>
            <person name="Liu Z.-W."/>
        </authorList>
    </citation>
    <scope>NUCLEOTIDE SEQUENCE [LARGE SCALE GENOMIC DNA]</scope>
    <source>
        <strain evidence="2 3">8A47</strain>
    </source>
</reference>
<feature type="region of interest" description="Disordered" evidence="1">
    <location>
        <begin position="316"/>
        <end position="372"/>
    </location>
</feature>
<evidence type="ECO:0000256" key="1">
    <source>
        <dbReference type="SAM" id="MobiDB-lite"/>
    </source>
</evidence>
<feature type="compositionally biased region" description="Polar residues" evidence="1">
    <location>
        <begin position="573"/>
        <end position="599"/>
    </location>
</feature>
<dbReference type="RefSeq" id="WP_109647763.1">
    <property type="nucleotide sequence ID" value="NZ_QGGB01000009.1"/>
</dbReference>
<feature type="compositionally biased region" description="Polar residues" evidence="1">
    <location>
        <begin position="743"/>
        <end position="761"/>
    </location>
</feature>
<feature type="region of interest" description="Disordered" evidence="1">
    <location>
        <begin position="658"/>
        <end position="677"/>
    </location>
</feature>
<feature type="region of interest" description="Disordered" evidence="1">
    <location>
        <begin position="462"/>
        <end position="614"/>
    </location>
</feature>
<dbReference type="Proteomes" id="UP000245533">
    <property type="component" value="Unassembled WGS sequence"/>
</dbReference>
<feature type="compositionally biased region" description="Acidic residues" evidence="1">
    <location>
        <begin position="766"/>
        <end position="796"/>
    </location>
</feature>
<accession>A0A316TZT9</accession>
<keyword evidence="3" id="KW-1185">Reference proteome</keyword>
<evidence type="ECO:0000313" key="3">
    <source>
        <dbReference type="Proteomes" id="UP000245533"/>
    </source>
</evidence>
<feature type="compositionally biased region" description="Polar residues" evidence="1">
    <location>
        <begin position="536"/>
        <end position="561"/>
    </location>
</feature>
<dbReference type="AlphaFoldDB" id="A0A316TZT9"/>
<name>A0A316TZT9_9BACT</name>
<dbReference type="EMBL" id="QGGB01000009">
    <property type="protein sequence ID" value="PWN05736.1"/>
    <property type="molecule type" value="Genomic_DNA"/>
</dbReference>
<sequence>MRVLPFSKREPFILFAVAFIFICFTLQSASARQSDRPFSLDLNVGGGLIGNSGTGTAFQPEVGFSYMPGAWGVGINAGLYRFDSGFSPDQYRTGFEEYTVSEQDDDRWRSFFINAGPRFEQNLSRIFSLKLGLDLSMNYQEGPTQSVRFNDPTGEMENAGFDTNIVLAQMDGSADAGWSTALRPQLQLEFSPGFSDRFSFNVTTGIQHQLSDREMTYSARDLSDVRPMDNVYEMHFQFDNAPVVQRTETAPRTNVFANAGIKIRFGKSSSRGLHPEGIIHRDIAARNPAATPATACPSSAPFRCPSGECVTSADRCPTAAGNDRIPADSGDCNDEGECPRPGDTVETAQDYNSSRSNRPRTEIRRDDRGGNREFVHEANMMARLINPLGTVVSAGSVTMSAGPGNPLHEETGETENPLYEGQASDGDSGDNNENDAVSEVWRYDMQPGSYCVSLSTMKISTNSQKGMRSGAQNHNSSRSNRTSAIANPDLNGGGSNAGTDSTTTSRMDAQNHNSSRSNRTSAIANPDLNGGGGNAGTDSTTTSRMDAQNHNSSRSNRTSAIANPDLNGGGSNAGTDSTMTSRMDAQNHNSSRSNRTSAIANPDLDTGDTGTDGQVNTRAIPPSIHGIAVDDPTNLKPDTDQNGFPEFMKSASFSISKRSARTGRSQSPIYEGDTNAGSNAIYQSEDALAAGGGDLDGDGYGDVAADGFHFELEIMASDLGSAASDSRSDDRGSSPNAPPGNQVAPSQTKVIVMGMTNNGDNPPSEESADTAAELDADSDEDGIPEYNDPDSDDDGLLDGLESATFSISDDSGLDIVDVIASRGGDGIAGTRSGGQENPLAVDEMEWVESTAQGVRPPNDVYEWTYKLSALMQGEDLPGSGTLSVVYTGGAWHFDVQFDPDHDGDGYGDLLRNSSFSISKRSARTGR</sequence>
<feature type="compositionally biased region" description="Polar residues" evidence="1">
    <location>
        <begin position="462"/>
        <end position="485"/>
    </location>
</feature>
<comment type="caution">
    <text evidence="2">The sequence shown here is derived from an EMBL/GenBank/DDBJ whole genome shotgun (WGS) entry which is preliminary data.</text>
</comment>
<gene>
    <name evidence="2" type="ORF">DDZ15_14220</name>
</gene>